<evidence type="ECO:0000313" key="2">
    <source>
        <dbReference type="Proteomes" id="UP000177622"/>
    </source>
</evidence>
<organism evidence="1 2">
    <name type="scientific">Penicillium arizonense</name>
    <dbReference type="NCBI Taxonomy" id="1835702"/>
    <lineage>
        <taxon>Eukaryota</taxon>
        <taxon>Fungi</taxon>
        <taxon>Dikarya</taxon>
        <taxon>Ascomycota</taxon>
        <taxon>Pezizomycotina</taxon>
        <taxon>Eurotiomycetes</taxon>
        <taxon>Eurotiomycetidae</taxon>
        <taxon>Eurotiales</taxon>
        <taxon>Aspergillaceae</taxon>
        <taxon>Penicillium</taxon>
    </lineage>
</organism>
<sequence>MTNDHAYEIQRDIFQLEFPYTAAKALGYALFRTYGIPSISKLLAQTRQLSDPANAGKRSADTGVLILEFLTSPPSSERANAAIARMNWQHSNYQKAGKISNDDLLYTLSLFALEPRKWIQRYEWRSLNEMEQCAFGVFWKSIGDAMKISYDGLPSARIGWKDGIHWLHEVEVWAEAYEKINMVPDLMNHKTANETTALFLYGLPTFMHKVGKQFVTAIMDDRLREAIMYPRSPWYSVAIVQAAFACRKLFLCYIALPRFTRLRTLSEDKDSKTGRYHMEVYNSEPW</sequence>
<accession>A0A1F5LUB7</accession>
<dbReference type="RefSeq" id="XP_022492221.1">
    <property type="nucleotide sequence ID" value="XM_022627691.1"/>
</dbReference>
<dbReference type="PANTHER" id="PTHR36124">
    <property type="match status" value="1"/>
</dbReference>
<dbReference type="PANTHER" id="PTHR36124:SF1">
    <property type="entry name" value="ER-BOUND OXYGENASE MPAB_MPAB'_RUBBER OXYGENASE CATALYTIC DOMAIN-CONTAINING PROTEIN"/>
    <property type="match status" value="1"/>
</dbReference>
<keyword evidence="2" id="KW-1185">Reference proteome</keyword>
<name>A0A1F5LUB7_PENAI</name>
<dbReference type="AlphaFoldDB" id="A0A1F5LUB7"/>
<proteinExistence type="predicted"/>
<dbReference type="GeneID" id="34572425"/>
<dbReference type="GO" id="GO:0016491">
    <property type="term" value="F:oxidoreductase activity"/>
    <property type="evidence" value="ECO:0007669"/>
    <property type="project" value="InterPro"/>
</dbReference>
<dbReference type="OrthoDB" id="4338032at2759"/>
<gene>
    <name evidence="1" type="ORF">PENARI_c002G07981</name>
</gene>
<dbReference type="STRING" id="1835702.A0A1F5LUB7"/>
<evidence type="ECO:0000313" key="1">
    <source>
        <dbReference type="EMBL" id="OGE56794.1"/>
    </source>
</evidence>
<protein>
    <recommendedName>
        <fullName evidence="3">ER-bound oxygenase mpaB/mpaB'/Rubber oxygenase catalytic domain-containing protein</fullName>
    </recommendedName>
</protein>
<dbReference type="InterPro" id="IPR046366">
    <property type="entry name" value="MPAB"/>
</dbReference>
<comment type="caution">
    <text evidence="1">The sequence shown here is derived from an EMBL/GenBank/DDBJ whole genome shotgun (WGS) entry which is preliminary data.</text>
</comment>
<evidence type="ECO:0008006" key="3">
    <source>
        <dbReference type="Google" id="ProtNLM"/>
    </source>
</evidence>
<dbReference type="Proteomes" id="UP000177622">
    <property type="component" value="Unassembled WGS sequence"/>
</dbReference>
<dbReference type="EMBL" id="LXJU01000002">
    <property type="protein sequence ID" value="OGE56794.1"/>
    <property type="molecule type" value="Genomic_DNA"/>
</dbReference>
<reference evidence="1 2" key="1">
    <citation type="journal article" date="2016" name="Sci. Rep.">
        <title>Penicillium arizonense, a new, genome sequenced fungal species, reveals a high chemical diversity in secreted metabolites.</title>
        <authorList>
            <person name="Grijseels S."/>
            <person name="Nielsen J.C."/>
            <person name="Randelovic M."/>
            <person name="Nielsen J."/>
            <person name="Nielsen K.F."/>
            <person name="Workman M."/>
            <person name="Frisvad J.C."/>
        </authorList>
    </citation>
    <scope>NUCLEOTIDE SEQUENCE [LARGE SCALE GENOMIC DNA]</scope>
    <source>
        <strain evidence="1 2">CBS 141311</strain>
    </source>
</reference>